<evidence type="ECO:0000313" key="5">
    <source>
        <dbReference type="Proteomes" id="UP001321473"/>
    </source>
</evidence>
<dbReference type="PRINTS" id="PR01543">
    <property type="entry name" value="ANATRNSFRASE"/>
</dbReference>
<comment type="similarity">
    <text evidence="1 3">Belongs to the arylamine N-acetyltransferase family.</text>
</comment>
<evidence type="ECO:0000256" key="1">
    <source>
        <dbReference type="ARBA" id="ARBA00006547"/>
    </source>
</evidence>
<gene>
    <name evidence="4" type="ORF">V5799_004375</name>
</gene>
<protein>
    <recommendedName>
        <fullName evidence="2">arylamine N-acetyltransferase</fullName>
        <ecNumber evidence="2">2.3.1.5</ecNumber>
    </recommendedName>
</protein>
<dbReference type="PANTHER" id="PTHR11786">
    <property type="entry name" value="N-HYDROXYARYLAMINE O-ACETYLTRANSFERASE"/>
    <property type="match status" value="1"/>
</dbReference>
<accession>A0AAQ4D6A5</accession>
<evidence type="ECO:0000313" key="4">
    <source>
        <dbReference type="EMBL" id="KAK8757995.1"/>
    </source>
</evidence>
<dbReference type="InterPro" id="IPR038765">
    <property type="entry name" value="Papain-like_cys_pep_sf"/>
</dbReference>
<proteinExistence type="inferred from homology"/>
<dbReference type="AlphaFoldDB" id="A0AAQ4D6A5"/>
<sequence>MMDGLSEERVQEYLKHLGMSKPTELNREYLDALVSTHLERVPFENLDVHLDRRIAIDAETVFNKLIRRGRGGYCFELNPLFFRLLVSLGYKAQLHSARLRIGAPDNSTKRARMSHAVPIVELPNGDRCVADVGMGLIGLHKALPLKGDAAPFGVRVVDAAGRIEVAVPTISGSLKGLYMIEPYDLDWIDFSTLSWYSCTHPDSSMRRLLLAGRRTEGCWARLRNDTFIRWSPTKGIVEKKVMRDENDVLELLQTEFGLRLNLVDEVIPLKARLQKFLADVRPDENALTKKVVWPEG</sequence>
<keyword evidence="3" id="KW-0808">Transferase</keyword>
<organism evidence="4 5">
    <name type="scientific">Amblyomma americanum</name>
    <name type="common">Lone star tick</name>
    <dbReference type="NCBI Taxonomy" id="6943"/>
    <lineage>
        <taxon>Eukaryota</taxon>
        <taxon>Metazoa</taxon>
        <taxon>Ecdysozoa</taxon>
        <taxon>Arthropoda</taxon>
        <taxon>Chelicerata</taxon>
        <taxon>Arachnida</taxon>
        <taxon>Acari</taxon>
        <taxon>Parasitiformes</taxon>
        <taxon>Ixodida</taxon>
        <taxon>Ixodoidea</taxon>
        <taxon>Ixodidae</taxon>
        <taxon>Amblyomminae</taxon>
        <taxon>Amblyomma</taxon>
    </lineage>
</organism>
<dbReference type="EC" id="2.3.1.5" evidence="2"/>
<dbReference type="Gene3D" id="3.30.2140.10">
    <property type="entry name" value="Arylamine N-acetyltransferase"/>
    <property type="match status" value="1"/>
</dbReference>
<dbReference type="Gene3D" id="2.40.128.150">
    <property type="entry name" value="Cysteine proteinases"/>
    <property type="match status" value="1"/>
</dbReference>
<dbReference type="Proteomes" id="UP001321473">
    <property type="component" value="Unassembled WGS sequence"/>
</dbReference>
<evidence type="ECO:0000256" key="2">
    <source>
        <dbReference type="ARBA" id="ARBA00012701"/>
    </source>
</evidence>
<dbReference type="GO" id="GO:0004060">
    <property type="term" value="F:arylamine N-acetyltransferase activity"/>
    <property type="evidence" value="ECO:0007669"/>
    <property type="project" value="UniProtKB-EC"/>
</dbReference>
<reference evidence="4 5" key="1">
    <citation type="journal article" date="2023" name="Arcadia Sci">
        <title>De novo assembly of a long-read Amblyomma americanum tick genome.</title>
        <authorList>
            <person name="Chou S."/>
            <person name="Poskanzer K.E."/>
            <person name="Rollins M."/>
            <person name="Thuy-Boun P.S."/>
        </authorList>
    </citation>
    <scope>NUCLEOTIDE SEQUENCE [LARGE SCALE GENOMIC DNA]</scope>
    <source>
        <strain evidence="4">F_SG_1</strain>
        <tissue evidence="4">Salivary glands</tissue>
    </source>
</reference>
<name>A0AAQ4D6A5_AMBAM</name>
<comment type="caution">
    <text evidence="4">The sequence shown here is derived from an EMBL/GenBank/DDBJ whole genome shotgun (WGS) entry which is preliminary data.</text>
</comment>
<dbReference type="SUPFAM" id="SSF54001">
    <property type="entry name" value="Cysteine proteinases"/>
    <property type="match status" value="1"/>
</dbReference>
<evidence type="ECO:0000256" key="3">
    <source>
        <dbReference type="RuleBase" id="RU003452"/>
    </source>
</evidence>
<dbReference type="InterPro" id="IPR001447">
    <property type="entry name" value="Arylamine_N-AcTrfase"/>
</dbReference>
<dbReference type="PANTHER" id="PTHR11786:SF0">
    <property type="entry name" value="ARYLAMINE N-ACETYLTRANSFERASE 4-RELATED"/>
    <property type="match status" value="1"/>
</dbReference>
<dbReference type="Pfam" id="PF00797">
    <property type="entry name" value="Acetyltransf_2"/>
    <property type="match status" value="1"/>
</dbReference>
<keyword evidence="3" id="KW-0012">Acyltransferase</keyword>
<dbReference type="EMBL" id="JARKHS020034607">
    <property type="protein sequence ID" value="KAK8757995.1"/>
    <property type="molecule type" value="Genomic_DNA"/>
</dbReference>
<keyword evidence="5" id="KW-1185">Reference proteome</keyword>